<dbReference type="PROSITE" id="PS51257">
    <property type="entry name" value="PROKAR_LIPOPROTEIN"/>
    <property type="match status" value="1"/>
</dbReference>
<evidence type="ECO:0000256" key="1">
    <source>
        <dbReference type="SAM" id="SignalP"/>
    </source>
</evidence>
<organism evidence="2 3">
    <name type="scientific">Vibrio panuliri</name>
    <dbReference type="NCBI Taxonomy" id="1381081"/>
    <lineage>
        <taxon>Bacteria</taxon>
        <taxon>Pseudomonadati</taxon>
        <taxon>Pseudomonadota</taxon>
        <taxon>Gammaproteobacteria</taxon>
        <taxon>Vibrionales</taxon>
        <taxon>Vibrionaceae</taxon>
        <taxon>Vibrio</taxon>
    </lineage>
</organism>
<dbReference type="Proteomes" id="UP000186039">
    <property type="component" value="Unassembled WGS sequence"/>
</dbReference>
<dbReference type="RefSeq" id="WP_075715812.1">
    <property type="nucleotide sequence ID" value="NZ_AP019655.1"/>
</dbReference>
<keyword evidence="3" id="KW-1185">Reference proteome</keyword>
<sequence length="87" mass="9815">MEKKRVLKTFSLFITAASLGAIVGCAGDNSPYKKTEYQTVSNPAAVYCVQRGGELETVSENSQRVTYCLLSDGSRIEQWEYYRQNHQ</sequence>
<dbReference type="EMBL" id="MJMH01000197">
    <property type="protein sequence ID" value="OLQ87646.1"/>
    <property type="molecule type" value="Genomic_DNA"/>
</dbReference>
<comment type="caution">
    <text evidence="2">The sequence shown here is derived from an EMBL/GenBank/DDBJ whole genome shotgun (WGS) entry which is preliminary data.</text>
</comment>
<dbReference type="PANTHER" id="PTHR38008:SF2">
    <property type="entry name" value="HEMOLYSIN"/>
    <property type="match status" value="1"/>
</dbReference>
<gene>
    <name evidence="2" type="ORF">BIY20_13565</name>
</gene>
<dbReference type="PANTHER" id="PTHR38008">
    <property type="entry name" value="HEMOLYSIN-RELATED"/>
    <property type="match status" value="1"/>
</dbReference>
<feature type="signal peptide" evidence="1">
    <location>
        <begin position="1"/>
        <end position="26"/>
    </location>
</feature>
<name>A0ABX3FC82_9VIBR</name>
<protein>
    <submittedName>
        <fullName evidence="2">Hemolysin</fullName>
    </submittedName>
</protein>
<keyword evidence="1" id="KW-0732">Signal</keyword>
<evidence type="ECO:0000313" key="2">
    <source>
        <dbReference type="EMBL" id="OLQ87646.1"/>
    </source>
</evidence>
<reference evidence="2 3" key="1">
    <citation type="submission" date="2016-09" db="EMBL/GenBank/DDBJ databases">
        <title>Genomic Taxonomy of the Vibrionaceae.</title>
        <authorList>
            <person name="Gonzalez-Castillo A."/>
            <person name="Gomez-Gil B."/>
            <person name="Enciso-Ibarra K."/>
        </authorList>
    </citation>
    <scope>NUCLEOTIDE SEQUENCE [LARGE SCALE GENOMIC DNA]</scope>
    <source>
        <strain evidence="2 3">CAIM 1902</strain>
    </source>
</reference>
<dbReference type="InterPro" id="IPR005590">
    <property type="entry name" value="DUF333"/>
</dbReference>
<proteinExistence type="predicted"/>
<dbReference type="Pfam" id="PF03891">
    <property type="entry name" value="DUF333"/>
    <property type="match status" value="1"/>
</dbReference>
<accession>A0ABX3FC82</accession>
<feature type="chain" id="PRO_5047190676" evidence="1">
    <location>
        <begin position="27"/>
        <end position="87"/>
    </location>
</feature>
<evidence type="ECO:0000313" key="3">
    <source>
        <dbReference type="Proteomes" id="UP000186039"/>
    </source>
</evidence>